<gene>
    <name evidence="1" type="ORF">CAE01nite_30690</name>
</gene>
<evidence type="ECO:0000313" key="2">
    <source>
        <dbReference type="Proteomes" id="UP000321181"/>
    </source>
</evidence>
<evidence type="ECO:0008006" key="3">
    <source>
        <dbReference type="Google" id="ProtNLM"/>
    </source>
</evidence>
<comment type="caution">
    <text evidence="1">The sequence shown here is derived from an EMBL/GenBank/DDBJ whole genome shotgun (WGS) entry which is preliminary data.</text>
</comment>
<proteinExistence type="predicted"/>
<dbReference type="RefSeq" id="WP_146906330.1">
    <property type="nucleotide sequence ID" value="NZ_BAAARM010000005.1"/>
</dbReference>
<reference evidence="1 2" key="1">
    <citation type="submission" date="2019-07" db="EMBL/GenBank/DDBJ databases">
        <title>Whole genome shotgun sequence of Cellulomonas aerilata NBRC 106308.</title>
        <authorList>
            <person name="Hosoyama A."/>
            <person name="Uohara A."/>
            <person name="Ohji S."/>
            <person name="Ichikawa N."/>
        </authorList>
    </citation>
    <scope>NUCLEOTIDE SEQUENCE [LARGE SCALE GENOMIC DNA]</scope>
    <source>
        <strain evidence="1 2">NBRC 106308</strain>
    </source>
</reference>
<dbReference type="Pfam" id="PF06475">
    <property type="entry name" value="Glycolipid_bind"/>
    <property type="match status" value="1"/>
</dbReference>
<dbReference type="InterPro" id="IPR009467">
    <property type="entry name" value="Glycolipid-bd_prot_put"/>
</dbReference>
<sequence>MAVDRLLVWRGVDPDRVDAARVTLHDDRLHARGTSLAPDHTVTWRLVTGPGWTTRVLDVRTVPAGDDAGAADRDDADADADAGADDGGRRLVLRRDDAGRWSGRRWVDGRVVAADLPDPAELAGALDCDLGLCPLTNTMPVLRSGLLDRADRTVRFTVAWVSVPDLTVHVAVQDYGPAERLPSGGAVVHFDSDGFTADLTVDREGLVVSYPGIADRITDRIGP</sequence>
<evidence type="ECO:0000313" key="1">
    <source>
        <dbReference type="EMBL" id="GEO35344.1"/>
    </source>
</evidence>
<keyword evidence="2" id="KW-1185">Reference proteome</keyword>
<accession>A0A512DFT0</accession>
<dbReference type="Proteomes" id="UP000321181">
    <property type="component" value="Unassembled WGS sequence"/>
</dbReference>
<protein>
    <recommendedName>
        <fullName evidence="3">Glycolipid-binding domain-containing protein</fullName>
    </recommendedName>
</protein>
<dbReference type="SUPFAM" id="SSF159275">
    <property type="entry name" value="PA1994-like"/>
    <property type="match status" value="1"/>
</dbReference>
<name>A0A512DFT0_9CELL</name>
<organism evidence="1 2">
    <name type="scientific">Cellulomonas aerilata</name>
    <dbReference type="NCBI Taxonomy" id="515326"/>
    <lineage>
        <taxon>Bacteria</taxon>
        <taxon>Bacillati</taxon>
        <taxon>Actinomycetota</taxon>
        <taxon>Actinomycetes</taxon>
        <taxon>Micrococcales</taxon>
        <taxon>Cellulomonadaceae</taxon>
        <taxon>Cellulomonas</taxon>
    </lineage>
</organism>
<dbReference type="EMBL" id="BJYY01000019">
    <property type="protein sequence ID" value="GEO35344.1"/>
    <property type="molecule type" value="Genomic_DNA"/>
</dbReference>
<dbReference type="AlphaFoldDB" id="A0A512DFT0"/>
<dbReference type="OrthoDB" id="7347529at2"/>